<organism evidence="1 2">
    <name type="scientific">Pseudoscardovia suis</name>
    <dbReference type="NCBI Taxonomy" id="987063"/>
    <lineage>
        <taxon>Bacteria</taxon>
        <taxon>Bacillati</taxon>
        <taxon>Actinomycetota</taxon>
        <taxon>Actinomycetes</taxon>
        <taxon>Bifidobacteriales</taxon>
        <taxon>Bifidobacteriaceae</taxon>
        <taxon>Pseudoscardovia</taxon>
    </lineage>
</organism>
<comment type="caution">
    <text evidence="1">The sequence shown here is derived from an EMBL/GenBank/DDBJ whole genome shotgun (WGS) entry which is preliminary data.</text>
</comment>
<dbReference type="RefSeq" id="WP_094691944.1">
    <property type="nucleotide sequence ID" value="NZ_MWWQ01000019.1"/>
</dbReference>
<name>A0A261EPN1_9BIFI</name>
<gene>
    <name evidence="1" type="ORF">PSSU_1636</name>
</gene>
<proteinExistence type="predicted"/>
<protein>
    <submittedName>
        <fullName evidence="1">Uncharacterized protein</fullName>
    </submittedName>
</protein>
<dbReference type="AlphaFoldDB" id="A0A261EPN1"/>
<dbReference type="Proteomes" id="UP000216454">
    <property type="component" value="Unassembled WGS sequence"/>
</dbReference>
<evidence type="ECO:0000313" key="1">
    <source>
        <dbReference type="EMBL" id="OZG48812.1"/>
    </source>
</evidence>
<sequence length="59" mass="6382">MPPTLERQPDGTFAIRMDGITWRGLDALGAYGVLTGLQANGRTIRPGQAESLLDTVRAR</sequence>
<dbReference type="EMBL" id="MWWQ01000019">
    <property type="protein sequence ID" value="OZG48812.1"/>
    <property type="molecule type" value="Genomic_DNA"/>
</dbReference>
<keyword evidence="2" id="KW-1185">Reference proteome</keyword>
<accession>A0A261EPN1</accession>
<evidence type="ECO:0000313" key="2">
    <source>
        <dbReference type="Proteomes" id="UP000216454"/>
    </source>
</evidence>
<reference evidence="1 2" key="1">
    <citation type="journal article" date="2017" name="BMC Genomics">
        <title>Comparative genomic and phylogenomic analyses of the Bifidobacteriaceae family.</title>
        <authorList>
            <person name="Lugli G.A."/>
            <person name="Milani C."/>
            <person name="Turroni F."/>
            <person name="Duranti S."/>
            <person name="Mancabelli L."/>
            <person name="Mangifesta M."/>
            <person name="Ferrario C."/>
            <person name="Modesto M."/>
            <person name="Mattarelli P."/>
            <person name="Jiri K."/>
            <person name="van Sinderen D."/>
            <person name="Ventura M."/>
        </authorList>
    </citation>
    <scope>NUCLEOTIDE SEQUENCE [LARGE SCALE GENOMIC DNA]</scope>
    <source>
        <strain evidence="1 2">DSM 24744</strain>
    </source>
</reference>